<evidence type="ECO:0000256" key="2">
    <source>
        <dbReference type="ARBA" id="ARBA00022980"/>
    </source>
</evidence>
<dbReference type="SUPFAM" id="SSF46946">
    <property type="entry name" value="S13-like H2TH domain"/>
    <property type="match status" value="1"/>
</dbReference>
<dbReference type="PANTHER" id="PTHR10871">
    <property type="entry name" value="30S RIBOSOMAL PROTEIN S13/40S RIBOSOMAL PROTEIN S18"/>
    <property type="match status" value="1"/>
</dbReference>
<evidence type="ECO:0000313" key="6">
    <source>
        <dbReference type="EMBL" id="MDO8168103.1"/>
    </source>
</evidence>
<comment type="caution">
    <text evidence="6">The sequence shown here is derived from an EMBL/GenBank/DDBJ whole genome shotgun (WGS) entry which is preliminary data.</text>
</comment>
<keyword evidence="4" id="KW-0694">RNA-binding</keyword>
<name>A0ABT9DDI2_9MOLU</name>
<organism evidence="6 7">
    <name type="scientific">Candidatus Phytoplasma melaleucae</name>
    <dbReference type="NCBI Taxonomy" id="2982630"/>
    <lineage>
        <taxon>Bacteria</taxon>
        <taxon>Bacillati</taxon>
        <taxon>Mycoplasmatota</taxon>
        <taxon>Mollicutes</taxon>
        <taxon>Acholeplasmatales</taxon>
        <taxon>Acholeplasmataceae</taxon>
        <taxon>Candidatus Phytoplasma</taxon>
    </lineage>
</organism>
<keyword evidence="2 4" id="KW-0689">Ribosomal protein</keyword>
<dbReference type="Proteomes" id="UP001172036">
    <property type="component" value="Unassembled WGS sequence"/>
</dbReference>
<comment type="similarity">
    <text evidence="1 4 5">Belongs to the universal ribosomal protein uS13 family.</text>
</comment>
<dbReference type="PANTHER" id="PTHR10871:SF1">
    <property type="entry name" value="SMALL RIBOSOMAL SUBUNIT PROTEIN US13M"/>
    <property type="match status" value="1"/>
</dbReference>
<accession>A0ABT9DDI2</accession>
<dbReference type="InterPro" id="IPR010979">
    <property type="entry name" value="Ribosomal_uS13-like_H2TH"/>
</dbReference>
<dbReference type="PIRSF" id="PIRSF002134">
    <property type="entry name" value="Ribosomal_S13"/>
    <property type="match status" value="1"/>
</dbReference>
<evidence type="ECO:0000256" key="1">
    <source>
        <dbReference type="ARBA" id="ARBA00008080"/>
    </source>
</evidence>
<dbReference type="HAMAP" id="MF_01315">
    <property type="entry name" value="Ribosomal_uS13"/>
    <property type="match status" value="1"/>
</dbReference>
<evidence type="ECO:0000256" key="3">
    <source>
        <dbReference type="ARBA" id="ARBA00023274"/>
    </source>
</evidence>
<dbReference type="RefSeq" id="WP_304515307.1">
    <property type="nucleotide sequence ID" value="NZ_JAOSID010000004.1"/>
</dbReference>
<dbReference type="InterPro" id="IPR001892">
    <property type="entry name" value="Ribosomal_uS13"/>
</dbReference>
<sequence length="136" mass="15586">MLRIAGTDIPSNKSVFIALTYIYGIGRKTSLKILRTLNINENIKVQDLSEEQLSVIRNEINILNEKGFLRREAPLMNIKLLMSINSYRGKRHILGLPARGQNTRNNAKTTRRNRQKNVLNFAKQNKSGKNIKRKGL</sequence>
<dbReference type="Gene3D" id="1.10.8.50">
    <property type="match status" value="1"/>
</dbReference>
<dbReference type="Pfam" id="PF00416">
    <property type="entry name" value="Ribosomal_S13"/>
    <property type="match status" value="2"/>
</dbReference>
<reference evidence="6 7" key="1">
    <citation type="journal article" date="2023" name="Int. J. Syst. Evol. Microbiol.">
        <title>The observation of taxonomic boundaries for the 16SrII and 16SrXXV phytoplasmas using genome-based delimitation.</title>
        <authorList>
            <person name="Rodrigues Jardim B."/>
            <person name="Tran-Nguyen L.T.T."/>
            <person name="Gambley C."/>
            <person name="Al-Sadi A.M."/>
            <person name="Al-Subhi A.M."/>
            <person name="Foissac X."/>
            <person name="Salar P."/>
            <person name="Cai H."/>
            <person name="Yang J.Y."/>
            <person name="Davis R."/>
            <person name="Jones L."/>
            <person name="Rodoni B."/>
            <person name="Constable F.E."/>
        </authorList>
    </citation>
    <scope>NUCLEOTIDE SEQUENCE [LARGE SCALE GENOMIC DNA]</scope>
    <source>
        <strain evidence="6">BAWM-155c</strain>
    </source>
</reference>
<keyword evidence="4" id="KW-0820">tRNA-binding</keyword>
<gene>
    <name evidence="4 6" type="primary">rpsM</name>
    <name evidence="6" type="ORF">OC680_01225</name>
</gene>
<evidence type="ECO:0000313" key="7">
    <source>
        <dbReference type="Proteomes" id="UP001172036"/>
    </source>
</evidence>
<keyword evidence="7" id="KW-1185">Reference proteome</keyword>
<evidence type="ECO:0000256" key="5">
    <source>
        <dbReference type="RuleBase" id="RU003830"/>
    </source>
</evidence>
<comment type="subunit">
    <text evidence="4">Part of the 30S ribosomal subunit. Forms a loose heterodimer with protein S19. Forms two bridges to the 50S subunit in the 70S ribosome.</text>
</comment>
<keyword evidence="4" id="KW-0699">rRNA-binding</keyword>
<protein>
    <recommendedName>
        <fullName evidence="4">Small ribosomal subunit protein uS13</fullName>
    </recommendedName>
</protein>
<evidence type="ECO:0000256" key="4">
    <source>
        <dbReference type="HAMAP-Rule" id="MF_01315"/>
    </source>
</evidence>
<dbReference type="EMBL" id="JAOSID010000004">
    <property type="protein sequence ID" value="MDO8168103.1"/>
    <property type="molecule type" value="Genomic_DNA"/>
</dbReference>
<dbReference type="InterPro" id="IPR027437">
    <property type="entry name" value="Rbsml_uS13_C"/>
</dbReference>
<comment type="function">
    <text evidence="4">Located at the top of the head of the 30S subunit, it contacts several helices of the 16S rRNA. In the 70S ribosome it contacts the 23S rRNA (bridge B1a) and protein L5 of the 50S subunit (bridge B1b), connecting the 2 subunits; these bridges are implicated in subunit movement. Contacts the tRNAs in the A and P-sites.</text>
</comment>
<keyword evidence="3 4" id="KW-0687">Ribonucleoprotein</keyword>
<proteinExistence type="inferred from homology"/>
<dbReference type="PROSITE" id="PS50159">
    <property type="entry name" value="RIBOSOMAL_S13_2"/>
    <property type="match status" value="1"/>
</dbReference>
<dbReference type="Gene3D" id="4.10.910.10">
    <property type="entry name" value="30s ribosomal protein s13, domain 2"/>
    <property type="match status" value="1"/>
</dbReference>
<dbReference type="GO" id="GO:0005840">
    <property type="term" value="C:ribosome"/>
    <property type="evidence" value="ECO:0007669"/>
    <property type="project" value="UniProtKB-KW"/>
</dbReference>